<comment type="function">
    <text evidence="7">Required for chromosome condensation and partitioning.</text>
</comment>
<dbReference type="PIRSF" id="PIRSF005719">
    <property type="entry name" value="SMC"/>
    <property type="match status" value="1"/>
</dbReference>
<dbReference type="Gene3D" id="3.40.50.300">
    <property type="entry name" value="P-loop containing nucleotide triphosphate hydrolases"/>
    <property type="match status" value="2"/>
</dbReference>
<feature type="compositionally biased region" description="Basic and acidic residues" evidence="8">
    <location>
        <begin position="393"/>
        <end position="402"/>
    </location>
</feature>
<dbReference type="EMBL" id="ARYJ01000003">
    <property type="protein sequence ID" value="KCZ89646.1"/>
    <property type="molecule type" value="Genomic_DNA"/>
</dbReference>
<keyword evidence="5 7" id="KW-0175">Coiled coil</keyword>
<keyword evidence="2 7" id="KW-0963">Cytoplasm</keyword>
<dbReference type="HAMAP" id="MF_01894">
    <property type="entry name" value="Smc_prok"/>
    <property type="match status" value="1"/>
</dbReference>
<organism evidence="10 11">
    <name type="scientific">Hyphomonas jannaschiana VP2</name>
    <dbReference type="NCBI Taxonomy" id="1280952"/>
    <lineage>
        <taxon>Bacteria</taxon>
        <taxon>Pseudomonadati</taxon>
        <taxon>Pseudomonadota</taxon>
        <taxon>Alphaproteobacteria</taxon>
        <taxon>Hyphomonadales</taxon>
        <taxon>Hyphomonadaceae</taxon>
        <taxon>Hyphomonas</taxon>
    </lineage>
</organism>
<dbReference type="STRING" id="1280952.HJA_05322"/>
<dbReference type="InterPro" id="IPR003395">
    <property type="entry name" value="RecF/RecN/SMC_N"/>
</dbReference>
<protein>
    <recommendedName>
        <fullName evidence="7">Chromosome partition protein Smc</fullName>
    </recommendedName>
</protein>
<dbReference type="GO" id="GO:0006260">
    <property type="term" value="P:DNA replication"/>
    <property type="evidence" value="ECO:0007669"/>
    <property type="project" value="UniProtKB-UniRule"/>
</dbReference>
<dbReference type="GO" id="GO:0005524">
    <property type="term" value="F:ATP binding"/>
    <property type="evidence" value="ECO:0007669"/>
    <property type="project" value="UniProtKB-UniRule"/>
</dbReference>
<evidence type="ECO:0000256" key="5">
    <source>
        <dbReference type="ARBA" id="ARBA00023054"/>
    </source>
</evidence>
<comment type="caution">
    <text evidence="10">The sequence shown here is derived from an EMBL/GenBank/DDBJ whole genome shotgun (WGS) entry which is preliminary data.</text>
</comment>
<evidence type="ECO:0000256" key="7">
    <source>
        <dbReference type="HAMAP-Rule" id="MF_01894"/>
    </source>
</evidence>
<dbReference type="SUPFAM" id="SSF52540">
    <property type="entry name" value="P-loop containing nucleoside triphosphate hydrolases"/>
    <property type="match status" value="1"/>
</dbReference>
<dbReference type="GO" id="GO:0005737">
    <property type="term" value="C:cytoplasm"/>
    <property type="evidence" value="ECO:0007669"/>
    <property type="project" value="UniProtKB-SubCell"/>
</dbReference>
<feature type="coiled-coil region" evidence="7">
    <location>
        <begin position="936"/>
        <end position="991"/>
    </location>
</feature>
<keyword evidence="4 7" id="KW-0067">ATP-binding</keyword>
<evidence type="ECO:0000259" key="9">
    <source>
        <dbReference type="Pfam" id="PF02463"/>
    </source>
</evidence>
<comment type="domain">
    <text evidence="7">Contains large globular domains required for ATP hydrolysis at each terminus and a third globular domain forming a flexible hinge near the middle of the molecule. These domains are separated by coiled-coil structures.</text>
</comment>
<comment type="subunit">
    <text evidence="7">Homodimer.</text>
</comment>
<dbReference type="PATRIC" id="fig|1280952.3.peg.1055"/>
<evidence type="ECO:0000256" key="3">
    <source>
        <dbReference type="ARBA" id="ARBA00022741"/>
    </source>
</evidence>
<name>A0A059FGI7_9PROT</name>
<dbReference type="GO" id="GO:0016887">
    <property type="term" value="F:ATP hydrolysis activity"/>
    <property type="evidence" value="ECO:0007669"/>
    <property type="project" value="InterPro"/>
</dbReference>
<keyword evidence="11" id="KW-1185">Reference proteome</keyword>
<dbReference type="NCBIfam" id="TIGR02168">
    <property type="entry name" value="SMC_prok_B"/>
    <property type="match status" value="1"/>
</dbReference>
<evidence type="ECO:0000256" key="6">
    <source>
        <dbReference type="ARBA" id="ARBA00023125"/>
    </source>
</evidence>
<dbReference type="Pfam" id="PF02463">
    <property type="entry name" value="SMC_N"/>
    <property type="match status" value="1"/>
</dbReference>
<dbReference type="AlphaFoldDB" id="A0A059FGI7"/>
<reference evidence="10 11" key="1">
    <citation type="journal article" date="2014" name="Antonie Van Leeuwenhoek">
        <title>Hyphomonas beringensis sp. nov. and Hyphomonas chukchiensis sp. nov., isolated from surface seawater of the Bering Sea and Chukchi Sea.</title>
        <authorList>
            <person name="Li C."/>
            <person name="Lai Q."/>
            <person name="Li G."/>
            <person name="Dong C."/>
            <person name="Wang J."/>
            <person name="Liao Y."/>
            <person name="Shao Z."/>
        </authorList>
    </citation>
    <scope>NUCLEOTIDE SEQUENCE [LARGE SCALE GENOMIC DNA]</scope>
    <source>
        <strain evidence="10 11">VP2</strain>
    </source>
</reference>
<dbReference type="RefSeq" id="WP_035579247.1">
    <property type="nucleotide sequence ID" value="NZ_ARYJ01000003.1"/>
</dbReference>
<dbReference type="GO" id="GO:0007059">
    <property type="term" value="P:chromosome segregation"/>
    <property type="evidence" value="ECO:0007669"/>
    <property type="project" value="UniProtKB-UniRule"/>
</dbReference>
<feature type="region of interest" description="Disordered" evidence="8">
    <location>
        <begin position="389"/>
        <end position="413"/>
    </location>
</feature>
<evidence type="ECO:0000313" key="11">
    <source>
        <dbReference type="Proteomes" id="UP000024816"/>
    </source>
</evidence>
<feature type="coiled-coil region" evidence="7">
    <location>
        <begin position="170"/>
        <end position="218"/>
    </location>
</feature>
<evidence type="ECO:0000256" key="1">
    <source>
        <dbReference type="ARBA" id="ARBA00004496"/>
    </source>
</evidence>
<dbReference type="PANTHER" id="PTHR43977">
    <property type="entry name" value="STRUCTURAL MAINTENANCE OF CHROMOSOMES PROTEIN 3"/>
    <property type="match status" value="1"/>
</dbReference>
<feature type="domain" description="RecF/RecN/SMC N-terminal" evidence="9">
    <location>
        <begin position="3"/>
        <end position="1137"/>
    </location>
</feature>
<proteinExistence type="inferred from homology"/>
<gene>
    <name evidence="7" type="primary">smc</name>
    <name evidence="10" type="ORF">HJA_05322</name>
</gene>
<dbReference type="CDD" id="cd03278">
    <property type="entry name" value="ABC_SMC_barmotin"/>
    <property type="match status" value="1"/>
</dbReference>
<evidence type="ECO:0000313" key="10">
    <source>
        <dbReference type="EMBL" id="KCZ89646.1"/>
    </source>
</evidence>
<dbReference type="Proteomes" id="UP000024816">
    <property type="component" value="Unassembled WGS sequence"/>
</dbReference>
<dbReference type="GO" id="GO:0003677">
    <property type="term" value="F:DNA binding"/>
    <property type="evidence" value="ECO:0007669"/>
    <property type="project" value="UniProtKB-UniRule"/>
</dbReference>
<dbReference type="InterPro" id="IPR027417">
    <property type="entry name" value="P-loop_NTPase"/>
</dbReference>
<comment type="subcellular location">
    <subcellularLocation>
        <location evidence="1 7">Cytoplasm</location>
    </subcellularLocation>
</comment>
<dbReference type="GO" id="GO:0030261">
    <property type="term" value="P:chromosome condensation"/>
    <property type="evidence" value="ECO:0007669"/>
    <property type="project" value="InterPro"/>
</dbReference>
<evidence type="ECO:0000256" key="2">
    <source>
        <dbReference type="ARBA" id="ARBA00022490"/>
    </source>
</evidence>
<dbReference type="InterPro" id="IPR024704">
    <property type="entry name" value="SMC"/>
</dbReference>
<keyword evidence="6 7" id="KW-0238">DNA-binding</keyword>
<evidence type="ECO:0000256" key="8">
    <source>
        <dbReference type="SAM" id="MobiDB-lite"/>
    </source>
</evidence>
<dbReference type="FunFam" id="3.40.50.300:FF:000901">
    <property type="entry name" value="Chromosome partition protein Smc"/>
    <property type="match status" value="1"/>
</dbReference>
<feature type="binding site" evidence="7">
    <location>
        <begin position="32"/>
        <end position="39"/>
    </location>
    <ligand>
        <name>ATP</name>
        <dbReference type="ChEBI" id="CHEBI:30616"/>
    </ligand>
</feature>
<comment type="similarity">
    <text evidence="7">Belongs to the SMC family.</text>
</comment>
<accession>A0A059FGI7</accession>
<evidence type="ECO:0000256" key="4">
    <source>
        <dbReference type="ARBA" id="ARBA00022840"/>
    </source>
</evidence>
<dbReference type="OrthoDB" id="9808768at2"/>
<dbReference type="InterPro" id="IPR011890">
    <property type="entry name" value="SMC_prok"/>
</dbReference>
<dbReference type="eggNOG" id="COG1196">
    <property type="taxonomic scope" value="Bacteria"/>
</dbReference>
<keyword evidence="3 7" id="KW-0547">Nucleotide-binding</keyword>
<dbReference type="GO" id="GO:0007062">
    <property type="term" value="P:sister chromatid cohesion"/>
    <property type="evidence" value="ECO:0007669"/>
    <property type="project" value="InterPro"/>
</dbReference>
<sequence length="1153" mass="124938">MQITELRIAGFKSFVDPQDLPVEPGLTGIVGPNGCGKSNLLEALRWAMGASSARAMRGGEMDDLIFSGSAGRPARETAEVSLILDNSKRTAPPEFNGSDTLEIVRRIRRGAGTSYKLNGRTVRGKDITLLFADASTGANSPALVRQGQISELIGSKPQNRRRILEEAAGIAGLNTRRHEAELKLNAAEANLERLSEVSAEVERQLASLKRQAAKARRYKKLSEEIFALDALVAHLRWHEAKLACETARAKLEETKRQVEDASRQDATCEAARIEAAEGLAPLREAESIVSAKLGQARIALAKLETECKSASDAHARLEAEATRLMEDIEREQTAKTEAEDALAHAKFELSALPVEDDAANAETEAQTRAALEAARAELVKAEQAADDAQARLSEARARRQASEDQAAAQTRRKAQLMSEVERLRADMAALEDAVTLVSKLKAAKAAEEEAEAALQAAERAVEEAEQRLAAARDMETAAQPPRDEATSAVRELEAEIGGLRKLLRKAEGPSAPPVVERIRTRDGFEKAVAAALGDDIEASTDKAAAMYWGGADAVAQTLPDGATPLSQYTDAPGELAARLSQCGLVDAADGPRLATLLKPGQRLVSSEGHLWRWDGFARTPDAPVSAAARLEQQARLEAALAELGPLQETLEAREADFASAREARVATEEALRNCRYEVAPAQRALNIARSTVAEAAQASERAAMKRDTAGEALSRAESELSIVNENLALIAPSDSREQESQLEARLAEARAAVAEARSAEIEARGRLTDITRGREQAAARRQGLERDVQTWTSRITAASERVGRLLERRSAAAAEALAAKVRPEQLAAEIETLSAEVAGLETERQKSADRLAEKEAAIREAEFAARRASAAASEARESLAGWKVKLETAESRLEESVEIARNNFQRTPEGLLAIAEAGLDEEDMGEFTPRDIERRVEDLRRTRDQLGGVNMDAEEEAAELEERLGAQITEKEDLTKAIAKLRQGVEALNEEGRDRLVKAFEQVNEHFKALFTALFRGGQAELRLVDADDPLQAGLEIFAQPPGKKLGTLNLMSGGEQALTAAALIFAVFLSRPAPICVLDEVDAPLDDANVDRFCNMLNEMRQRTDTRFVVITHNPVTMSRMDRLFGVTMREQGVSKLVSVDLQAAEELVAAE</sequence>
<feature type="coiled-coil region" evidence="7">
    <location>
        <begin position="830"/>
        <end position="903"/>
    </location>
</feature>